<name>A0ABX1DU59_9HYPH</name>
<protein>
    <submittedName>
        <fullName evidence="1">Uncharacterized protein</fullName>
    </submittedName>
</protein>
<sequence length="92" mass="10788">MTPDKSRGHMMYQELFTTLDQKTEFLDASKPKGGYQLAKRLVLQSVDQLKRYPLIQFRYLKDHKLIERFRLEFVPVDLGSNGMEELHIVMGA</sequence>
<reference evidence="1 2" key="1">
    <citation type="submission" date="2020-03" db="EMBL/GenBank/DDBJ databases">
        <title>Whole genome sequencing of clinical and environmental type strains of Ochrobactrum.</title>
        <authorList>
            <person name="Dharne M."/>
        </authorList>
    </citation>
    <scope>NUCLEOTIDE SEQUENCE [LARGE SCALE GENOMIC DNA]</scope>
    <source>
        <strain evidence="1 2">DSM 22292</strain>
    </source>
</reference>
<organism evidence="1 2">
    <name type="scientific">Brucella ciceri</name>
    <dbReference type="NCBI Taxonomy" id="391287"/>
    <lineage>
        <taxon>Bacteria</taxon>
        <taxon>Pseudomonadati</taxon>
        <taxon>Pseudomonadota</taxon>
        <taxon>Alphaproteobacteria</taxon>
        <taxon>Hyphomicrobiales</taxon>
        <taxon>Brucellaceae</taxon>
        <taxon>Brucella/Ochrobactrum group</taxon>
        <taxon>Brucella</taxon>
    </lineage>
</organism>
<accession>A0ABX1DU59</accession>
<evidence type="ECO:0000313" key="1">
    <source>
        <dbReference type="EMBL" id="NKC27780.1"/>
    </source>
</evidence>
<dbReference type="Proteomes" id="UP000568486">
    <property type="component" value="Unassembled WGS sequence"/>
</dbReference>
<comment type="caution">
    <text evidence="1">The sequence shown here is derived from an EMBL/GenBank/DDBJ whole genome shotgun (WGS) entry which is preliminary data.</text>
</comment>
<evidence type="ECO:0000313" key="2">
    <source>
        <dbReference type="Proteomes" id="UP000568486"/>
    </source>
</evidence>
<proteinExistence type="predicted"/>
<dbReference type="EMBL" id="JAAVLR010000001">
    <property type="protein sequence ID" value="NKC27780.1"/>
    <property type="molecule type" value="Genomic_DNA"/>
</dbReference>
<gene>
    <name evidence="1" type="ORF">HED52_03575</name>
</gene>
<keyword evidence="2" id="KW-1185">Reference proteome</keyword>